<dbReference type="PANTHER" id="PTHR43649:SF17">
    <property type="entry name" value="ABC TRANSPORTER SOLUTE BINDING PROTEIN-SUGAR TRANSPORT"/>
    <property type="match status" value="1"/>
</dbReference>
<evidence type="ECO:0000256" key="1">
    <source>
        <dbReference type="SAM" id="SignalP"/>
    </source>
</evidence>
<dbReference type="AlphaFoldDB" id="A0A8J3VUC8"/>
<dbReference type="PROSITE" id="PS51318">
    <property type="entry name" value="TAT"/>
    <property type="match status" value="1"/>
</dbReference>
<evidence type="ECO:0000313" key="4">
    <source>
        <dbReference type="Proteomes" id="UP000642748"/>
    </source>
</evidence>
<organism evidence="3 4">
    <name type="scientific">Rugosimonospora africana</name>
    <dbReference type="NCBI Taxonomy" id="556532"/>
    <lineage>
        <taxon>Bacteria</taxon>
        <taxon>Bacillati</taxon>
        <taxon>Actinomycetota</taxon>
        <taxon>Actinomycetes</taxon>
        <taxon>Micromonosporales</taxon>
        <taxon>Micromonosporaceae</taxon>
        <taxon>Rugosimonospora</taxon>
    </lineage>
</organism>
<dbReference type="Proteomes" id="UP000642748">
    <property type="component" value="Unassembled WGS sequence"/>
</dbReference>
<dbReference type="SUPFAM" id="SSF53850">
    <property type="entry name" value="Periplasmic binding protein-like II"/>
    <property type="match status" value="1"/>
</dbReference>
<reference evidence="3" key="1">
    <citation type="submission" date="2021-01" db="EMBL/GenBank/DDBJ databases">
        <title>Whole genome shotgun sequence of Rugosimonospora africana NBRC 104875.</title>
        <authorList>
            <person name="Komaki H."/>
            <person name="Tamura T."/>
        </authorList>
    </citation>
    <scope>NUCLEOTIDE SEQUENCE</scope>
    <source>
        <strain evidence="3">NBRC 104875</strain>
    </source>
</reference>
<dbReference type="InterPro" id="IPR006311">
    <property type="entry name" value="TAT_signal"/>
</dbReference>
<dbReference type="InterPro" id="IPR022627">
    <property type="entry name" value="DUF3502"/>
</dbReference>
<evidence type="ECO:0000259" key="2">
    <source>
        <dbReference type="Pfam" id="PF12010"/>
    </source>
</evidence>
<feature type="domain" description="DUF3502" evidence="2">
    <location>
        <begin position="419"/>
        <end position="487"/>
    </location>
</feature>
<keyword evidence="4" id="KW-1185">Reference proteome</keyword>
<dbReference type="Gene3D" id="3.40.190.10">
    <property type="entry name" value="Periplasmic binding protein-like II"/>
    <property type="match status" value="1"/>
</dbReference>
<feature type="chain" id="PRO_5038701128" evidence="1">
    <location>
        <begin position="25"/>
        <end position="489"/>
    </location>
</feature>
<keyword evidence="1" id="KW-0732">Signal</keyword>
<accession>A0A8J3VUC8</accession>
<feature type="signal peptide" evidence="1">
    <location>
        <begin position="1"/>
        <end position="24"/>
    </location>
</feature>
<dbReference type="EMBL" id="BONZ01000080">
    <property type="protein sequence ID" value="GIH19377.1"/>
    <property type="molecule type" value="Genomic_DNA"/>
</dbReference>
<proteinExistence type="predicted"/>
<dbReference type="InterPro" id="IPR050490">
    <property type="entry name" value="Bact_solute-bd_prot1"/>
</dbReference>
<sequence>MTSTISRRSFLGGSLAGIGTFVLASCTSTTTAAGTREVTYEYLVSKAQPDQDLVNKAVNDLLKKRGMGFTVKLKALDTQTFQKRIPLDLAAGNAGDLMFTAPWANNYALNSAKGFFLPLDDYLDTKAPKLKASMSDEMWNAARINGKIYGAINQQLFPPTWGFIARKDVADKFGFDAEAVTSLDDAEPFLKQIKGDGKFTPMYTDNAGTGIPAEQAFLGLDTSFGYAVAIKADDPNLKVFRMYERDEFREFCKRTRRWREAGYMAATPPSTTDATAAFNNGQIAFKFAQAHRTAVYPFEIVQKSLIDPLLTTGAVVATLTAINKDAKNPKDAVAWLELVNTDKELYNLLCFGIEGKHYRLADAATGFVDFPNGTDLYNPQSDWVFGNQFNAYYRDETAAKEGLWEKQKAINESAKRSEALGFSFDGAALNTENANITSVMTQYLTPLLLGQIANVDAGVNNLNSRLKSAGIEKAQTELQKQLDAWKKNA</sequence>
<evidence type="ECO:0000313" key="3">
    <source>
        <dbReference type="EMBL" id="GIH19377.1"/>
    </source>
</evidence>
<comment type="caution">
    <text evidence="3">The sequence shown here is derived from an EMBL/GenBank/DDBJ whole genome shotgun (WGS) entry which is preliminary data.</text>
</comment>
<dbReference type="Pfam" id="PF12010">
    <property type="entry name" value="DUF3502"/>
    <property type="match status" value="1"/>
</dbReference>
<protein>
    <submittedName>
        <fullName evidence="3">ABC transporter substrate-binding protein</fullName>
    </submittedName>
</protein>
<dbReference type="Pfam" id="PF01547">
    <property type="entry name" value="SBP_bac_1"/>
    <property type="match status" value="1"/>
</dbReference>
<dbReference type="PANTHER" id="PTHR43649">
    <property type="entry name" value="ARABINOSE-BINDING PROTEIN-RELATED"/>
    <property type="match status" value="1"/>
</dbReference>
<dbReference type="PROSITE" id="PS51257">
    <property type="entry name" value="PROKAR_LIPOPROTEIN"/>
    <property type="match status" value="1"/>
</dbReference>
<name>A0A8J3VUC8_9ACTN</name>
<gene>
    <name evidence="3" type="ORF">Raf01_75490</name>
</gene>
<dbReference type="InterPro" id="IPR006059">
    <property type="entry name" value="SBP"/>
</dbReference>